<evidence type="ECO:0000313" key="2">
    <source>
        <dbReference type="EMBL" id="EJJ06556.1"/>
    </source>
</evidence>
<gene>
    <name evidence="3" type="ORF">SU9_018200</name>
    <name evidence="2" type="ORF">SU9_13369</name>
</gene>
<organism evidence="2">
    <name type="scientific">Streptomyces auratus AGR0001</name>
    <dbReference type="NCBI Taxonomy" id="1160718"/>
    <lineage>
        <taxon>Bacteria</taxon>
        <taxon>Bacillati</taxon>
        <taxon>Actinomycetota</taxon>
        <taxon>Actinomycetes</taxon>
        <taxon>Kitasatosporales</taxon>
        <taxon>Streptomycetaceae</taxon>
        <taxon>Streptomyces</taxon>
    </lineage>
</organism>
<name>J1ZXL1_9ACTN</name>
<protein>
    <submittedName>
        <fullName evidence="2">Uncharacterized protein</fullName>
    </submittedName>
</protein>
<feature type="compositionally biased region" description="Basic and acidic residues" evidence="1">
    <location>
        <begin position="100"/>
        <end position="114"/>
    </location>
</feature>
<keyword evidence="4" id="KW-1185">Reference proteome</keyword>
<evidence type="ECO:0000313" key="4">
    <source>
        <dbReference type="Proteomes" id="UP000009036"/>
    </source>
</evidence>
<dbReference type="EMBL" id="CP072931">
    <property type="protein sequence ID" value="QTZ93169.1"/>
    <property type="molecule type" value="Genomic_DNA"/>
</dbReference>
<dbReference type="KEGG" id="sauh:SU9_018200"/>
<evidence type="ECO:0000256" key="1">
    <source>
        <dbReference type="SAM" id="MobiDB-lite"/>
    </source>
</evidence>
<dbReference type="RefSeq" id="WP_006604232.1">
    <property type="nucleotide sequence ID" value="NZ_CP072931.1"/>
</dbReference>
<dbReference type="EMBL" id="AJGV01000085">
    <property type="protein sequence ID" value="EJJ06556.1"/>
    <property type="molecule type" value="Genomic_DNA"/>
</dbReference>
<dbReference type="AlphaFoldDB" id="J1ZXL1"/>
<sequence>MRKFIGRYDPDNPQRPGSGLRLLPWLSLAGNPCFLRSDEAGGYLARKADLMEAEQMREGAAVIVDAEEVLDDPGAGPLTLRVTLLRATVALDDVLRVADSRGGRLPVPEDHHDYLPNGGPAPHGGEARPR</sequence>
<reference evidence="3" key="2">
    <citation type="submission" date="2021-04" db="EMBL/GenBank/DDBJ databases">
        <authorList>
            <person name="Wen M.-L."/>
            <person name="Han X.-L."/>
            <person name="Xiong J."/>
        </authorList>
    </citation>
    <scope>NUCLEOTIDE SEQUENCE</scope>
    <source>
        <strain evidence="3">AGR0001</strain>
    </source>
</reference>
<dbReference type="PATRIC" id="fig|1160718.3.peg.2708"/>
<accession>J1ZXL1</accession>
<dbReference type="Proteomes" id="UP000009036">
    <property type="component" value="Chromosome"/>
</dbReference>
<feature type="region of interest" description="Disordered" evidence="1">
    <location>
        <begin position="100"/>
        <end position="130"/>
    </location>
</feature>
<evidence type="ECO:0000313" key="3">
    <source>
        <dbReference type="EMBL" id="QTZ93169.1"/>
    </source>
</evidence>
<dbReference type="HOGENOM" id="CLU_158014_1_0_11"/>
<dbReference type="STRING" id="1160718.SU9_13369"/>
<reference evidence="2" key="1">
    <citation type="journal article" date="2012" name="J. Bacteriol.">
        <title>Genome Sequence of Streptomyces auratus Strain AGR0001, a Phoslactomycin-Producing Actinomycete.</title>
        <authorList>
            <person name="Han X."/>
            <person name="Li M."/>
            <person name="Ding Z."/>
            <person name="Zhao J."/>
            <person name="Ji K."/>
            <person name="Wen M."/>
            <person name="Lu T."/>
        </authorList>
    </citation>
    <scope>NUCLEOTIDE SEQUENCE [LARGE SCALE GENOMIC DNA]</scope>
    <source>
        <strain evidence="2">AGR0001</strain>
    </source>
</reference>
<proteinExistence type="predicted"/>